<keyword evidence="1" id="KW-0472">Membrane</keyword>
<evidence type="ECO:0000256" key="1">
    <source>
        <dbReference type="SAM" id="Phobius"/>
    </source>
</evidence>
<gene>
    <name evidence="2" type="ORF">SAMN02746091_01605</name>
</gene>
<reference evidence="3" key="1">
    <citation type="submission" date="2016-11" db="EMBL/GenBank/DDBJ databases">
        <authorList>
            <person name="Varghese N."/>
            <person name="Submissions S."/>
        </authorList>
    </citation>
    <scope>NUCLEOTIDE SEQUENCE [LARGE SCALE GENOMIC DNA]</scope>
    <source>
        <strain evidence="3">DSM 10124</strain>
    </source>
</reference>
<dbReference type="AlphaFoldDB" id="A0A1M4Y8Q2"/>
<dbReference type="InterPro" id="IPR025664">
    <property type="entry name" value="Spore_III_AC/AD"/>
</dbReference>
<sequence length="66" mass="7394">MQLDLIEILKIAVFGIILAILDKVLESVDKKEISTLVSIIGLIMILIMTVSYMSNLFKSLVAMFHL</sequence>
<keyword evidence="3" id="KW-1185">Reference proteome</keyword>
<dbReference type="EMBL" id="FQVG01000029">
    <property type="protein sequence ID" value="SHF02029.1"/>
    <property type="molecule type" value="Genomic_DNA"/>
</dbReference>
<evidence type="ECO:0000313" key="3">
    <source>
        <dbReference type="Proteomes" id="UP000184423"/>
    </source>
</evidence>
<dbReference type="Proteomes" id="UP000184423">
    <property type="component" value="Unassembled WGS sequence"/>
</dbReference>
<dbReference type="RefSeq" id="WP_027308284.1">
    <property type="nucleotide sequence ID" value="NZ_FQVG01000029.1"/>
</dbReference>
<dbReference type="Pfam" id="PF06686">
    <property type="entry name" value="SpoIIIAC"/>
    <property type="match status" value="1"/>
</dbReference>
<feature type="transmembrane region" description="Helical" evidence="1">
    <location>
        <begin position="6"/>
        <end position="24"/>
    </location>
</feature>
<keyword evidence="1" id="KW-1133">Transmembrane helix</keyword>
<organism evidence="2 3">
    <name type="scientific">Caloramator proteoclasticus DSM 10124</name>
    <dbReference type="NCBI Taxonomy" id="1121262"/>
    <lineage>
        <taxon>Bacteria</taxon>
        <taxon>Bacillati</taxon>
        <taxon>Bacillota</taxon>
        <taxon>Clostridia</taxon>
        <taxon>Eubacteriales</taxon>
        <taxon>Clostridiaceae</taxon>
        <taxon>Caloramator</taxon>
    </lineage>
</organism>
<protein>
    <submittedName>
        <fullName evidence="2">Stage III sporulation protein AC</fullName>
    </submittedName>
</protein>
<evidence type="ECO:0000313" key="2">
    <source>
        <dbReference type="EMBL" id="SHF02029.1"/>
    </source>
</evidence>
<accession>A0A1M4Y8Q2</accession>
<feature type="transmembrane region" description="Helical" evidence="1">
    <location>
        <begin position="36"/>
        <end position="57"/>
    </location>
</feature>
<name>A0A1M4Y8Q2_9CLOT</name>
<proteinExistence type="predicted"/>
<keyword evidence="1" id="KW-0812">Transmembrane</keyword>